<evidence type="ECO:0000313" key="4">
    <source>
        <dbReference type="WBParaSite" id="TMUE_1000005970.1"/>
    </source>
</evidence>
<dbReference type="GO" id="GO:0032039">
    <property type="term" value="C:integrator complex"/>
    <property type="evidence" value="ECO:0007669"/>
    <property type="project" value="TreeGrafter"/>
</dbReference>
<dbReference type="CDD" id="cd00198">
    <property type="entry name" value="vWFA"/>
    <property type="match status" value="1"/>
</dbReference>
<feature type="domain" description="VWFA" evidence="2">
    <location>
        <begin position="64"/>
        <end position="285"/>
    </location>
</feature>
<accession>A0A5S6QFS1</accession>
<evidence type="ECO:0000256" key="1">
    <source>
        <dbReference type="SAM" id="MobiDB-lite"/>
    </source>
</evidence>
<dbReference type="FunFam" id="3.40.50.410:FF:000010">
    <property type="entry name" value="Integrator complex subunit 6 like"/>
    <property type="match status" value="1"/>
</dbReference>
<dbReference type="Pfam" id="PF25462">
    <property type="entry name" value="Beta-barrel_INTS6"/>
    <property type="match status" value="1"/>
</dbReference>
<feature type="compositionally biased region" description="Acidic residues" evidence="1">
    <location>
        <begin position="586"/>
        <end position="617"/>
    </location>
</feature>
<dbReference type="InterPro" id="IPR002035">
    <property type="entry name" value="VWF_A"/>
</dbReference>
<keyword evidence="3" id="KW-1185">Reference proteome</keyword>
<dbReference type="WBParaSite" id="TMUE_1000005970.1">
    <property type="protein sequence ID" value="TMUE_1000005970.1"/>
    <property type="gene ID" value="WBGene00294545"/>
</dbReference>
<organism evidence="3 4">
    <name type="scientific">Trichuris muris</name>
    <name type="common">Mouse whipworm</name>
    <dbReference type="NCBI Taxonomy" id="70415"/>
    <lineage>
        <taxon>Eukaryota</taxon>
        <taxon>Metazoa</taxon>
        <taxon>Ecdysozoa</taxon>
        <taxon>Nematoda</taxon>
        <taxon>Enoplea</taxon>
        <taxon>Dorylaimia</taxon>
        <taxon>Trichinellida</taxon>
        <taxon>Trichuridae</taxon>
        <taxon>Trichuris</taxon>
    </lineage>
</organism>
<dbReference type="InterPro" id="IPR036465">
    <property type="entry name" value="vWFA_dom_sf"/>
</dbReference>
<dbReference type="Proteomes" id="UP000046395">
    <property type="component" value="Unassembled WGS sequence"/>
</dbReference>
<dbReference type="PANTHER" id="PTHR12957">
    <property type="entry name" value="DEAD/H BOX POLYPEPTIDE 26/DICE1-RELATED"/>
    <property type="match status" value="1"/>
</dbReference>
<dbReference type="SUPFAM" id="SSF53300">
    <property type="entry name" value="vWA-like"/>
    <property type="match status" value="1"/>
</dbReference>
<dbReference type="PROSITE" id="PS50234">
    <property type="entry name" value="VWFA"/>
    <property type="match status" value="1"/>
</dbReference>
<dbReference type="Pfam" id="PF13519">
    <property type="entry name" value="VWA_2"/>
    <property type="match status" value="1"/>
</dbReference>
<name>A0A5S6QFS1_TRIMR</name>
<feature type="region of interest" description="Disordered" evidence="1">
    <location>
        <begin position="585"/>
        <end position="632"/>
    </location>
</feature>
<dbReference type="GO" id="GO:0034472">
    <property type="term" value="P:snRNA 3'-end processing"/>
    <property type="evidence" value="ECO:0007669"/>
    <property type="project" value="TreeGrafter"/>
</dbReference>
<dbReference type="PANTHER" id="PTHR12957:SF2">
    <property type="entry name" value="INTEGRATOR COMPLEX SUBUNIT 6"/>
    <property type="match status" value="1"/>
</dbReference>
<evidence type="ECO:0000259" key="2">
    <source>
        <dbReference type="PROSITE" id="PS50234"/>
    </source>
</evidence>
<sequence>MCSMILRNGSSVRRSLRRHMYSLRWAQTDSIVWVCAPVRGSTKCALWLTRNLAELTEKSKGMTIILFLVDTSASMNQMTSGGITLLDVSKNAIDTILKHRARDQTTRGIDRYMLLTFDDIPYNVKAGWKESQSVFMDELRTLTAGGFTKLGPGIGNALHMLNINRLQSGIDNFGHGRYPHWLEPAVVIVFTDGSAITNSNGITCELEVPKSPAVGNELVNEPFRWDQRIFAIVLRMSADSPVNQQQTPGIIEPDGGPIDAMCDVTGGRSYRITSMKMLNQCLESLLLKLQNQSLDSTTSSSLDSDLQMDLSIEEESRSPSSSSSSNASWHRTRKMIYVPRVNPRGYAISHWPIPENFWPDCSMTSLPVRTALPVVKFNCRFQDPDLLTDFPFDKYELEPSPLTKYILDLKKPKQCWHTFVPGSSRYSELGSPFGFLKASWSLCTVSLFVLPYDFPTLFALIDELRKKLNGKPTAQWCLRFDEYVNSIPPYYVQPLKNAMQRIGFARLVPEFPENFLHVNVLVYLNNVKGRAKEEYQQLCASVGQNEAESAEESVLDIDAPSLKDAIQLGDEEDATLAVLKICDDHGNDDDDDDDDNDDDDDEDVDAPLCTDSEDEDQSPTNENDITYPDTRVRVNPRNQLMHLIHQLRFTFGNRSPYIYVKLPASTDTAMVIEDQFAVPVASMGNYQEHLKRIAPPLRDIEPAPARQQAFGNPFKVDKRMLVDETEFGNSFQVNGTANDKIALRKDLSPSPPSSPSGPDGVRKRGPLPEDYNFLLRRREPSFGLPTMQQSRLEGYCPSCQSFMYSGVCNNCDLIEHKDMDIDYEPDGDYLDDRGLERIDFSEVIAGRKVDHQRVKVYLSL</sequence>
<dbReference type="STRING" id="70415.A0A5S6QFS1"/>
<dbReference type="Gene3D" id="3.40.50.410">
    <property type="entry name" value="von Willebrand factor, type A domain"/>
    <property type="match status" value="1"/>
</dbReference>
<dbReference type="InterPro" id="IPR051113">
    <property type="entry name" value="Integrator_subunit6"/>
</dbReference>
<protein>
    <submittedName>
        <fullName evidence="4">VWFA domain-containing protein</fullName>
    </submittedName>
</protein>
<dbReference type="InterPro" id="IPR057413">
    <property type="entry name" value="Beta-barrel_INTS6"/>
</dbReference>
<evidence type="ECO:0000313" key="3">
    <source>
        <dbReference type="Proteomes" id="UP000046395"/>
    </source>
</evidence>
<proteinExistence type="predicted"/>
<feature type="region of interest" description="Disordered" evidence="1">
    <location>
        <begin position="743"/>
        <end position="768"/>
    </location>
</feature>
<reference evidence="4" key="1">
    <citation type="submission" date="2019-12" db="UniProtKB">
        <authorList>
            <consortium name="WormBaseParasite"/>
        </authorList>
    </citation>
    <scope>IDENTIFICATION</scope>
</reference>
<dbReference type="AlphaFoldDB" id="A0A5S6QFS1"/>